<keyword evidence="2" id="KW-1185">Reference proteome</keyword>
<evidence type="ECO:0000313" key="2">
    <source>
        <dbReference type="Proteomes" id="UP000828251"/>
    </source>
</evidence>
<proteinExistence type="predicted"/>
<reference evidence="1 2" key="1">
    <citation type="journal article" date="2021" name="Plant Biotechnol. J.">
        <title>Multi-omics assisted identification of the key and species-specific regulatory components of drought-tolerant mechanisms in Gossypium stocksii.</title>
        <authorList>
            <person name="Yu D."/>
            <person name="Ke L."/>
            <person name="Zhang D."/>
            <person name="Wu Y."/>
            <person name="Sun Y."/>
            <person name="Mei J."/>
            <person name="Sun J."/>
            <person name="Sun Y."/>
        </authorList>
    </citation>
    <scope>NUCLEOTIDE SEQUENCE [LARGE SCALE GENOMIC DNA]</scope>
    <source>
        <strain evidence="2">cv. E1</strain>
        <tissue evidence="1">Leaf</tissue>
    </source>
</reference>
<gene>
    <name evidence="1" type="ORF">J1N35_006293</name>
</gene>
<organism evidence="1 2">
    <name type="scientific">Gossypium stocksii</name>
    <dbReference type="NCBI Taxonomy" id="47602"/>
    <lineage>
        <taxon>Eukaryota</taxon>
        <taxon>Viridiplantae</taxon>
        <taxon>Streptophyta</taxon>
        <taxon>Embryophyta</taxon>
        <taxon>Tracheophyta</taxon>
        <taxon>Spermatophyta</taxon>
        <taxon>Magnoliopsida</taxon>
        <taxon>eudicotyledons</taxon>
        <taxon>Gunneridae</taxon>
        <taxon>Pentapetalae</taxon>
        <taxon>rosids</taxon>
        <taxon>malvids</taxon>
        <taxon>Malvales</taxon>
        <taxon>Malvaceae</taxon>
        <taxon>Malvoideae</taxon>
        <taxon>Gossypium</taxon>
    </lineage>
</organism>
<name>A0A9D3WG15_9ROSI</name>
<comment type="caution">
    <text evidence="1">The sequence shown here is derived from an EMBL/GenBank/DDBJ whole genome shotgun (WGS) entry which is preliminary data.</text>
</comment>
<dbReference type="EMBL" id="JAIQCV010000002">
    <property type="protein sequence ID" value="KAH1123133.1"/>
    <property type="molecule type" value="Genomic_DNA"/>
</dbReference>
<protein>
    <submittedName>
        <fullName evidence="1">Uncharacterized protein</fullName>
    </submittedName>
</protein>
<dbReference type="AlphaFoldDB" id="A0A9D3WG15"/>
<evidence type="ECO:0000313" key="1">
    <source>
        <dbReference type="EMBL" id="KAH1123133.1"/>
    </source>
</evidence>
<dbReference type="OrthoDB" id="1000249at2759"/>
<accession>A0A9D3WG15</accession>
<dbReference type="Proteomes" id="UP000828251">
    <property type="component" value="Unassembled WGS sequence"/>
</dbReference>
<sequence length="117" mass="13740">MRVFRRINPGEAGWENAIKKSREGLKRKLTKKLECLMAGERDADTLEKIIDTRINLNMEIDKDEMYWEQRARANWLRLGDKNLAFFHNFASVCRRINTINRRESDNGQEISGAGEIR</sequence>